<dbReference type="AlphaFoldDB" id="A0A3Q8X6N1"/>
<feature type="compositionally biased region" description="Low complexity" evidence="2">
    <location>
        <begin position="41"/>
        <end position="75"/>
    </location>
</feature>
<dbReference type="InterPro" id="IPR050490">
    <property type="entry name" value="Bact_solute-bd_prot1"/>
</dbReference>
<evidence type="ECO:0000313" key="5">
    <source>
        <dbReference type="Proteomes" id="UP000272528"/>
    </source>
</evidence>
<keyword evidence="1 3" id="KW-0732">Signal</keyword>
<organism evidence="4 5">
    <name type="scientific">Paenibacillus albus</name>
    <dbReference type="NCBI Taxonomy" id="2495582"/>
    <lineage>
        <taxon>Bacteria</taxon>
        <taxon>Bacillati</taxon>
        <taxon>Bacillota</taxon>
        <taxon>Bacilli</taxon>
        <taxon>Bacillales</taxon>
        <taxon>Paenibacillaceae</taxon>
        <taxon>Paenibacillus</taxon>
    </lineage>
</organism>
<evidence type="ECO:0000313" key="4">
    <source>
        <dbReference type="EMBL" id="AZN41688.1"/>
    </source>
</evidence>
<dbReference type="SUPFAM" id="SSF53850">
    <property type="entry name" value="Periplasmic binding protein-like II"/>
    <property type="match status" value="1"/>
</dbReference>
<evidence type="ECO:0000256" key="1">
    <source>
        <dbReference type="ARBA" id="ARBA00022729"/>
    </source>
</evidence>
<feature type="region of interest" description="Disordered" evidence="2">
    <location>
        <begin position="41"/>
        <end position="87"/>
    </location>
</feature>
<gene>
    <name evidence="4" type="ORF">EJC50_19915</name>
</gene>
<dbReference type="OrthoDB" id="9795467at2"/>
<feature type="signal peptide" evidence="3">
    <location>
        <begin position="1"/>
        <end position="36"/>
    </location>
</feature>
<proteinExistence type="predicted"/>
<dbReference type="PANTHER" id="PTHR43649:SF33">
    <property type="entry name" value="POLYGALACTURONAN_RHAMNOGALACTURONAN-BINDING PROTEIN YTCQ"/>
    <property type="match status" value="1"/>
</dbReference>
<dbReference type="Proteomes" id="UP000272528">
    <property type="component" value="Chromosome"/>
</dbReference>
<accession>A0A3Q8X6N1</accession>
<name>A0A3Q8X6N1_9BACL</name>
<dbReference type="PANTHER" id="PTHR43649">
    <property type="entry name" value="ARABINOSE-BINDING PROTEIN-RELATED"/>
    <property type="match status" value="1"/>
</dbReference>
<keyword evidence="5" id="KW-1185">Reference proteome</keyword>
<dbReference type="EMBL" id="CP034437">
    <property type="protein sequence ID" value="AZN41688.1"/>
    <property type="molecule type" value="Genomic_DNA"/>
</dbReference>
<reference evidence="5" key="1">
    <citation type="submission" date="2018-12" db="EMBL/GenBank/DDBJ databases">
        <title>Genome sequence of Peanibacillus sp.</title>
        <authorList>
            <person name="Subramani G."/>
            <person name="Srinivasan S."/>
            <person name="Kim M.K."/>
        </authorList>
    </citation>
    <scope>NUCLEOTIDE SEQUENCE [LARGE SCALE GENOMIC DNA]</scope>
    <source>
        <strain evidence="5">18JY67-1</strain>
    </source>
</reference>
<dbReference type="Gene3D" id="3.40.190.10">
    <property type="entry name" value="Periplasmic binding protein-like II"/>
    <property type="match status" value="2"/>
</dbReference>
<feature type="chain" id="PRO_5039310925" evidence="3">
    <location>
        <begin position="37"/>
        <end position="596"/>
    </location>
</feature>
<protein>
    <submittedName>
        <fullName evidence="4">Extracellular solute-binding protein</fullName>
    </submittedName>
</protein>
<sequence>MQTLGGGKQLMLTNAKAKLKGSALLSLLLIMVTVTACNDNNSGSTASNANSSPKTSASDNATANASTSESKAATTPNGPTGKYDPPIELTTVRSVNSAAELPPGDSLDSNIWVKTFKDELGINLKNLWKVNDAQYQNKIAVTMASGDMPDFMEVDAQQFQILVEAGTIADLTDSYAKYASDLTKGSMEVNNGLRLKAATMNGKLMGIPVDGGDITDTELIYIRKDWLANVGLQPPKTMEDVINIALAFTKNDPDKNGKNDTYGLSLDLNLFNGWSGLDGFFNGYHAYPFNPTKGSATTLNFMKGPDGKVQWADTQPEVKTALGKLADLFKQGAIYPEFSVIDGMKSAELVTSGKVGMTFGAFWVPTWPINNMYKDVPGADWGIYPLVSSDDKPALSQSMTGLPSRFYVVSKKAEHPEAPILLLNTYIEKLYGHFDKNYHTVTVDGKDFGVFGLSPVRGGMPGNNPKAAAAVQAAKQSGDTSALNDEQKQYYDQVAKFEAGDKSMWAANKLWAADGVFSLLGQYSDNNLVFQSAYVGNPTTTMIAKCPSLRDEEVKMITSIIMGSKPLDYFDEWAANWLKSGGQDILDEVNASGQVR</sequence>
<dbReference type="KEGG" id="palb:EJC50_19915"/>
<evidence type="ECO:0000256" key="3">
    <source>
        <dbReference type="SAM" id="SignalP"/>
    </source>
</evidence>
<evidence type="ECO:0000256" key="2">
    <source>
        <dbReference type="SAM" id="MobiDB-lite"/>
    </source>
</evidence>